<keyword evidence="2" id="KW-1185">Reference proteome</keyword>
<name>A0A9X2CZH6_9GAMM</name>
<comment type="caution">
    <text evidence="1">The sequence shown here is derived from an EMBL/GenBank/DDBJ whole genome shotgun (WGS) entry which is preliminary data.</text>
</comment>
<protein>
    <submittedName>
        <fullName evidence="1">Uncharacterized protein</fullName>
    </submittedName>
</protein>
<accession>A0A9X2CZH6</accession>
<gene>
    <name evidence="1" type="ORF">LOX96_04650</name>
</gene>
<evidence type="ECO:0000313" key="2">
    <source>
        <dbReference type="Proteomes" id="UP001139721"/>
    </source>
</evidence>
<dbReference type="RefSeq" id="WP_250419309.1">
    <property type="nucleotide sequence ID" value="NZ_JAJKBJ010000003.1"/>
</dbReference>
<sequence>MQQKEDKIEIAPELIQYASDVVKNNYTCRDVRKWLEGHQHNIESFFIALTLVKKGNLKPENYKEVAQEFLDKFKTEIITNWSPRFQSAPQPKAADSILTGNFQEEVVPLTLSFI</sequence>
<evidence type="ECO:0000313" key="1">
    <source>
        <dbReference type="EMBL" id="MCL9683373.1"/>
    </source>
</evidence>
<proteinExistence type="predicted"/>
<dbReference type="Proteomes" id="UP001139721">
    <property type="component" value="Unassembled WGS sequence"/>
</dbReference>
<organism evidence="1 2">
    <name type="scientific">Legionella maioricensis</name>
    <dbReference type="NCBI Taxonomy" id="2896528"/>
    <lineage>
        <taxon>Bacteria</taxon>
        <taxon>Pseudomonadati</taxon>
        <taxon>Pseudomonadota</taxon>
        <taxon>Gammaproteobacteria</taxon>
        <taxon>Legionellales</taxon>
        <taxon>Legionellaceae</taxon>
        <taxon>Legionella</taxon>
    </lineage>
</organism>
<dbReference type="AlphaFoldDB" id="A0A9X2CZH6"/>
<reference evidence="1" key="1">
    <citation type="submission" date="2021-11" db="EMBL/GenBank/DDBJ databases">
        <title>Legionella maioricencis sp. nov., a new species isolated from hot water samples in Mallorca.</title>
        <authorList>
            <person name="Crespi S."/>
            <person name="Drasar V."/>
            <person name="Salva-Serra F."/>
            <person name="Jaen-Luchoro D."/>
            <person name="Pineiro-Iglesias B."/>
            <person name="Aliaga F."/>
            <person name="Fernandez-Juarez V."/>
            <person name="Coll G."/>
            <person name="Moore E.R.B."/>
            <person name="Bennasar-Figueras A."/>
        </authorList>
    </citation>
    <scope>NUCLEOTIDE SEQUENCE</scope>
    <source>
        <strain evidence="1">HCPI-6</strain>
    </source>
</reference>
<dbReference type="EMBL" id="JAJKBJ010000003">
    <property type="protein sequence ID" value="MCL9683373.1"/>
    <property type="molecule type" value="Genomic_DNA"/>
</dbReference>